<dbReference type="InterPro" id="IPR005828">
    <property type="entry name" value="MFS_sugar_transport-like"/>
</dbReference>
<dbReference type="SUPFAM" id="SSF103473">
    <property type="entry name" value="MFS general substrate transporter"/>
    <property type="match status" value="1"/>
</dbReference>
<comment type="subcellular location">
    <subcellularLocation>
        <location evidence="1">Membrane</location>
        <topology evidence="1">Multi-pass membrane protein</topology>
    </subcellularLocation>
</comment>
<feature type="transmembrane region" description="Helical" evidence="7">
    <location>
        <begin position="184"/>
        <end position="207"/>
    </location>
</feature>
<dbReference type="FunFam" id="1.20.1250.20:FF:000061">
    <property type="entry name" value="MFS sugar transporter"/>
    <property type="match status" value="1"/>
</dbReference>
<dbReference type="GO" id="GO:0015793">
    <property type="term" value="P:glycerol transmembrane transport"/>
    <property type="evidence" value="ECO:0007669"/>
    <property type="project" value="TreeGrafter"/>
</dbReference>
<evidence type="ECO:0000256" key="6">
    <source>
        <dbReference type="ARBA" id="ARBA00023136"/>
    </source>
</evidence>
<dbReference type="AlphaFoldDB" id="A0A9W8YVT6"/>
<dbReference type="PANTHER" id="PTHR48022:SF69">
    <property type="entry name" value="SUGAR TRANSPORTER"/>
    <property type="match status" value="1"/>
</dbReference>
<dbReference type="InterPro" id="IPR050360">
    <property type="entry name" value="MFS_Sugar_Transporters"/>
</dbReference>
<dbReference type="Proteomes" id="UP001140510">
    <property type="component" value="Unassembled WGS sequence"/>
</dbReference>
<protein>
    <recommendedName>
        <fullName evidence="8">Major facilitator superfamily (MFS) profile domain-containing protein</fullName>
    </recommendedName>
</protein>
<dbReference type="Pfam" id="PF00083">
    <property type="entry name" value="Sugar_tr"/>
    <property type="match status" value="1"/>
</dbReference>
<feature type="transmembrane region" description="Helical" evidence="7">
    <location>
        <begin position="286"/>
        <end position="304"/>
    </location>
</feature>
<keyword evidence="6 7" id="KW-0472">Membrane</keyword>
<feature type="transmembrane region" description="Helical" evidence="7">
    <location>
        <begin position="410"/>
        <end position="433"/>
    </location>
</feature>
<dbReference type="InterPro" id="IPR036259">
    <property type="entry name" value="MFS_trans_sf"/>
</dbReference>
<keyword evidence="10" id="KW-1185">Reference proteome</keyword>
<dbReference type="InterPro" id="IPR020846">
    <property type="entry name" value="MFS_dom"/>
</dbReference>
<feature type="transmembrane region" description="Helical" evidence="7">
    <location>
        <begin position="64"/>
        <end position="85"/>
    </location>
</feature>
<keyword evidence="5 7" id="KW-1133">Transmembrane helix</keyword>
<evidence type="ECO:0000313" key="10">
    <source>
        <dbReference type="Proteomes" id="UP001140510"/>
    </source>
</evidence>
<feature type="transmembrane region" description="Helical" evidence="7">
    <location>
        <begin position="153"/>
        <end position="172"/>
    </location>
</feature>
<dbReference type="EMBL" id="JAPEVA010000199">
    <property type="protein sequence ID" value="KAJ4392835.1"/>
    <property type="molecule type" value="Genomic_DNA"/>
</dbReference>
<dbReference type="InterPro" id="IPR012445">
    <property type="entry name" value="ATG101"/>
</dbReference>
<dbReference type="PROSITE" id="PS00217">
    <property type="entry name" value="SUGAR_TRANSPORT_2"/>
    <property type="match status" value="1"/>
</dbReference>
<evidence type="ECO:0000313" key="9">
    <source>
        <dbReference type="EMBL" id="KAJ4392835.1"/>
    </source>
</evidence>
<feature type="transmembrane region" description="Helical" evidence="7">
    <location>
        <begin position="439"/>
        <end position="459"/>
    </location>
</feature>
<keyword evidence="3" id="KW-0813">Transport</keyword>
<evidence type="ECO:0000256" key="7">
    <source>
        <dbReference type="SAM" id="Phobius"/>
    </source>
</evidence>
<dbReference type="GO" id="GO:0006914">
    <property type="term" value="P:autophagy"/>
    <property type="evidence" value="ECO:0007669"/>
    <property type="project" value="InterPro"/>
</dbReference>
<keyword evidence="4 7" id="KW-0812">Transmembrane</keyword>
<accession>A0A9W8YVT6</accession>
<comment type="caution">
    <text evidence="9">The sequence shown here is derived from an EMBL/GenBank/DDBJ whole genome shotgun (WGS) entry which is preliminary data.</text>
</comment>
<feature type="transmembrane region" description="Helical" evidence="7">
    <location>
        <begin position="344"/>
        <end position="365"/>
    </location>
</feature>
<name>A0A9W8YVT6_9PLEO</name>
<dbReference type="InterPro" id="IPR003663">
    <property type="entry name" value="Sugar/inositol_transpt"/>
</dbReference>
<feature type="domain" description="Major facilitator superfamily (MFS) profile" evidence="8">
    <location>
        <begin position="22"/>
        <end position="463"/>
    </location>
</feature>
<comment type="similarity">
    <text evidence="2">Belongs to the major facilitator superfamily. Sugar transporter (TC 2.A.1.1) family.</text>
</comment>
<evidence type="ECO:0000256" key="2">
    <source>
        <dbReference type="ARBA" id="ARBA00010992"/>
    </source>
</evidence>
<evidence type="ECO:0000259" key="8">
    <source>
        <dbReference type="PROSITE" id="PS50850"/>
    </source>
</evidence>
<dbReference type="Pfam" id="PF07855">
    <property type="entry name" value="ATG101"/>
    <property type="match status" value="1"/>
</dbReference>
<proteinExistence type="inferred from homology"/>
<feature type="transmembrane region" description="Helical" evidence="7">
    <location>
        <begin position="377"/>
        <end position="398"/>
    </location>
</feature>
<reference evidence="9" key="1">
    <citation type="submission" date="2022-10" db="EMBL/GenBank/DDBJ databases">
        <title>Tapping the CABI collections for fungal endophytes: first genome assemblies for Collariella, Neodidymelliopsis, Ascochyta clinopodiicola, Didymella pomorum, Didymosphaeria variabile, Neocosmospora piperis and Neocucurbitaria cava.</title>
        <authorList>
            <person name="Hill R."/>
        </authorList>
    </citation>
    <scope>NUCLEOTIDE SEQUENCE</scope>
    <source>
        <strain evidence="9">IMI 355091</strain>
    </source>
</reference>
<dbReference type="GO" id="GO:0016020">
    <property type="term" value="C:membrane"/>
    <property type="evidence" value="ECO:0007669"/>
    <property type="project" value="UniProtKB-SubCell"/>
</dbReference>
<evidence type="ECO:0000256" key="1">
    <source>
        <dbReference type="ARBA" id="ARBA00004141"/>
    </source>
</evidence>
<organism evidence="9 10">
    <name type="scientific">Didymella pomorum</name>
    <dbReference type="NCBI Taxonomy" id="749634"/>
    <lineage>
        <taxon>Eukaryota</taxon>
        <taxon>Fungi</taxon>
        <taxon>Dikarya</taxon>
        <taxon>Ascomycota</taxon>
        <taxon>Pezizomycotina</taxon>
        <taxon>Dothideomycetes</taxon>
        <taxon>Pleosporomycetidae</taxon>
        <taxon>Pleosporales</taxon>
        <taxon>Pleosporineae</taxon>
        <taxon>Didymellaceae</taxon>
        <taxon>Didymella</taxon>
    </lineage>
</organism>
<dbReference type="NCBIfam" id="TIGR00879">
    <property type="entry name" value="SP"/>
    <property type="match status" value="1"/>
</dbReference>
<dbReference type="PROSITE" id="PS50850">
    <property type="entry name" value="MFS"/>
    <property type="match status" value="1"/>
</dbReference>
<feature type="transmembrane region" description="Helical" evidence="7">
    <location>
        <begin position="316"/>
        <end position="337"/>
    </location>
</feature>
<dbReference type="GO" id="GO:0005351">
    <property type="term" value="F:carbohydrate:proton symporter activity"/>
    <property type="evidence" value="ECO:0007669"/>
    <property type="project" value="TreeGrafter"/>
</dbReference>
<dbReference type="PRINTS" id="PR00171">
    <property type="entry name" value="SUGRTRNSPORT"/>
</dbReference>
<gene>
    <name evidence="9" type="ORF">N0V91_011231</name>
</gene>
<dbReference type="Gene3D" id="1.20.1250.20">
    <property type="entry name" value="MFS general substrate transporter like domains"/>
    <property type="match status" value="1"/>
</dbReference>
<evidence type="ECO:0000256" key="3">
    <source>
        <dbReference type="ARBA" id="ARBA00022448"/>
    </source>
</evidence>
<dbReference type="InterPro" id="IPR005829">
    <property type="entry name" value="Sugar_transporter_CS"/>
</dbReference>
<sequence>MEDANQHPKFMGLTGRPLSTMVSVVATTGFLLFGYDQGVMSGIIGAAPFHAYFPEILYNSTMEGFVTAIYEIGCLAGAVTMLLYGDYLGRRRAIMCGAIVMILGTIVQITPIKGYNAGAQFIIGRTITGVGNGMNTATIPTYQAECSKTSNRGLLICIEGGIIAFGTLIAYWTDYGCSFGPDQLTWRFPIAFQIFFASIILIGPWFLPESPRWLLSKDRHEDAVKVISALRGYRLDSEETRLEAHIIMDSLRASGHKGGNTPFSALFTNGKTQHFRRMMLGASSQLMQQIGGCNAVIYYFPILFERSIGQSHDMSLLLGGVNMIVYSIFATTSWFIIERVGRRKLFLIGSLGQGLSMVIVFSALIPGNPQAAKGAAVGLFTYIAFFGATWLPLPWLYPAEINPIKTRGKANAVSTCTNWLFNFLVVMITPVMITNIGWGTYLFFAIVNACFLPFIYIYYPETAKRSLEEIDLIFAKGHMENMNYVKAAKELPYLDEHGIEQMQRQFGFFDENDGALEVLGEKASIKAAEAYMEQRRRPEYNLEIFADLACVKDVVKAILHTIFFHRYFTSISPLTRDLLDLTLPAIDDVDLETLIDQRTIALVRAIDGAHQQRGRGQLVVQFFEKRRRKTYFFGKADEDVCWEQWTLDVTLAQPRTEADVIKVRRAMTKSLEKAAHKIINIVNRDKDHIPPITTTDANPFPYHITVNPKAAAESDWRPRIGLF</sequence>
<evidence type="ECO:0000256" key="4">
    <source>
        <dbReference type="ARBA" id="ARBA00022692"/>
    </source>
</evidence>
<dbReference type="OrthoDB" id="6133115at2759"/>
<feature type="transmembrane region" description="Helical" evidence="7">
    <location>
        <begin position="21"/>
        <end position="44"/>
    </location>
</feature>
<evidence type="ECO:0000256" key="5">
    <source>
        <dbReference type="ARBA" id="ARBA00022989"/>
    </source>
</evidence>
<dbReference type="PANTHER" id="PTHR48022">
    <property type="entry name" value="PLASTIDIC GLUCOSE TRANSPORTER 4"/>
    <property type="match status" value="1"/>
</dbReference>